<sequence length="86" mass="9181">MSAIFALCGFIALSMLASVGSVHAQSLQGQNRSIQTISNAGPYGSDTCIQGYVWREAFANDHVCVTPQERSQAAYDNSQAANRVAK</sequence>
<evidence type="ECO:0000313" key="2">
    <source>
        <dbReference type="EMBL" id="GCE18699.1"/>
    </source>
</evidence>
<keyword evidence="3" id="KW-1185">Reference proteome</keyword>
<feature type="signal peptide" evidence="1">
    <location>
        <begin position="1"/>
        <end position="24"/>
    </location>
</feature>
<dbReference type="EMBL" id="BIFS01000001">
    <property type="protein sequence ID" value="GCE18699.1"/>
    <property type="molecule type" value="Genomic_DNA"/>
</dbReference>
<keyword evidence="1" id="KW-0732">Signal</keyword>
<gene>
    <name evidence="2" type="ORF">KDK_24990</name>
</gene>
<feature type="chain" id="PRO_5019043511" evidence="1">
    <location>
        <begin position="25"/>
        <end position="86"/>
    </location>
</feature>
<protein>
    <submittedName>
        <fullName evidence="2">Uncharacterized protein</fullName>
    </submittedName>
</protein>
<proteinExistence type="predicted"/>
<organism evidence="2 3">
    <name type="scientific">Dictyobacter kobayashii</name>
    <dbReference type="NCBI Taxonomy" id="2014872"/>
    <lineage>
        <taxon>Bacteria</taxon>
        <taxon>Bacillati</taxon>
        <taxon>Chloroflexota</taxon>
        <taxon>Ktedonobacteria</taxon>
        <taxon>Ktedonobacterales</taxon>
        <taxon>Dictyobacteraceae</taxon>
        <taxon>Dictyobacter</taxon>
    </lineage>
</organism>
<accession>A0A402AHX5</accession>
<name>A0A402AHX5_9CHLR</name>
<comment type="caution">
    <text evidence="2">The sequence shown here is derived from an EMBL/GenBank/DDBJ whole genome shotgun (WGS) entry which is preliminary data.</text>
</comment>
<dbReference type="AlphaFoldDB" id="A0A402AHX5"/>
<dbReference type="Proteomes" id="UP000287188">
    <property type="component" value="Unassembled WGS sequence"/>
</dbReference>
<evidence type="ECO:0000256" key="1">
    <source>
        <dbReference type="SAM" id="SignalP"/>
    </source>
</evidence>
<reference evidence="3" key="1">
    <citation type="submission" date="2018-12" db="EMBL/GenBank/DDBJ databases">
        <title>Tengunoibacter tsumagoiensis gen. nov., sp. nov., Dictyobacter kobayashii sp. nov., D. alpinus sp. nov., and D. joshuensis sp. nov. and description of Dictyobacteraceae fam. nov. within the order Ktedonobacterales isolated from Tengu-no-mugimeshi.</title>
        <authorList>
            <person name="Wang C.M."/>
            <person name="Zheng Y."/>
            <person name="Sakai Y."/>
            <person name="Toyoda A."/>
            <person name="Minakuchi Y."/>
            <person name="Abe K."/>
            <person name="Yokota A."/>
            <person name="Yabe S."/>
        </authorList>
    </citation>
    <scope>NUCLEOTIDE SEQUENCE [LARGE SCALE GENOMIC DNA]</scope>
    <source>
        <strain evidence="3">Uno11</strain>
    </source>
</reference>
<evidence type="ECO:0000313" key="3">
    <source>
        <dbReference type="Proteomes" id="UP000287188"/>
    </source>
</evidence>